<evidence type="ECO:0000256" key="4">
    <source>
        <dbReference type="ARBA" id="ARBA00021889"/>
    </source>
</evidence>
<organism evidence="10 11">
    <name type="scientific">Methylobacterium trifolii</name>
    <dbReference type="NCBI Taxonomy" id="1003092"/>
    <lineage>
        <taxon>Bacteria</taxon>
        <taxon>Pseudomonadati</taxon>
        <taxon>Pseudomonadota</taxon>
        <taxon>Alphaproteobacteria</taxon>
        <taxon>Hyphomicrobiales</taxon>
        <taxon>Methylobacteriaceae</taxon>
        <taxon>Methylobacterium</taxon>
    </lineage>
</organism>
<evidence type="ECO:0000256" key="8">
    <source>
        <dbReference type="SAM" id="SignalP"/>
    </source>
</evidence>
<dbReference type="Proteomes" id="UP001055057">
    <property type="component" value="Unassembled WGS sequence"/>
</dbReference>
<evidence type="ECO:0000256" key="1">
    <source>
        <dbReference type="ARBA" id="ARBA00002841"/>
    </source>
</evidence>
<evidence type="ECO:0000256" key="2">
    <source>
        <dbReference type="ARBA" id="ARBA00008725"/>
    </source>
</evidence>
<dbReference type="NCBIfam" id="TIGR00975">
    <property type="entry name" value="3a0107s03"/>
    <property type="match status" value="1"/>
</dbReference>
<dbReference type="NCBIfam" id="NF008171">
    <property type="entry name" value="PRK10918.1"/>
    <property type="match status" value="1"/>
</dbReference>
<reference evidence="10" key="2">
    <citation type="submission" date="2021-08" db="EMBL/GenBank/DDBJ databases">
        <authorList>
            <person name="Tani A."/>
            <person name="Ola A."/>
            <person name="Ogura Y."/>
            <person name="Katsura K."/>
            <person name="Hayashi T."/>
        </authorList>
    </citation>
    <scope>NUCLEOTIDE SEQUENCE</scope>
    <source>
        <strain evidence="10">DSM 23632</strain>
    </source>
</reference>
<dbReference type="PANTHER" id="PTHR42996:SF1">
    <property type="entry name" value="PHOSPHATE-BINDING PROTEIN PSTS"/>
    <property type="match status" value="1"/>
</dbReference>
<keyword evidence="8" id="KW-0732">Signal</keyword>
<dbReference type="EMBL" id="BPRB01000002">
    <property type="protein sequence ID" value="GJE57943.1"/>
    <property type="molecule type" value="Genomic_DNA"/>
</dbReference>
<evidence type="ECO:0000313" key="11">
    <source>
        <dbReference type="Proteomes" id="UP001055057"/>
    </source>
</evidence>
<evidence type="ECO:0000256" key="7">
    <source>
        <dbReference type="PIRNR" id="PIRNR002756"/>
    </source>
</evidence>
<keyword evidence="11" id="KW-1185">Reference proteome</keyword>
<keyword evidence="6 7" id="KW-0592">Phosphate transport</keyword>
<reference evidence="10" key="1">
    <citation type="journal article" date="2021" name="Front. Microbiol.">
        <title>Comprehensive Comparative Genomics and Phenotyping of Methylobacterium Species.</title>
        <authorList>
            <person name="Alessa O."/>
            <person name="Ogura Y."/>
            <person name="Fujitani Y."/>
            <person name="Takami H."/>
            <person name="Hayashi T."/>
            <person name="Sahin N."/>
            <person name="Tani A."/>
        </authorList>
    </citation>
    <scope>NUCLEOTIDE SEQUENCE</scope>
    <source>
        <strain evidence="10">DSM 23632</strain>
    </source>
</reference>
<evidence type="ECO:0000313" key="10">
    <source>
        <dbReference type="EMBL" id="GJE57943.1"/>
    </source>
</evidence>
<keyword evidence="5 7" id="KW-0813">Transport</keyword>
<dbReference type="InterPro" id="IPR005673">
    <property type="entry name" value="ABC_phos-bd_PstS"/>
</dbReference>
<comment type="subunit">
    <text evidence="3 7">The complex is composed of two ATP-binding proteins (PstB), two transmembrane proteins (PstC and PstA) and a solute-binding protein (PstS).</text>
</comment>
<evidence type="ECO:0000256" key="6">
    <source>
        <dbReference type="ARBA" id="ARBA00022592"/>
    </source>
</evidence>
<accession>A0ABQ4TRF9</accession>
<gene>
    <name evidence="10" type="primary">pstS</name>
    <name evidence="10" type="ORF">MPOCJGCO_0019</name>
</gene>
<comment type="similarity">
    <text evidence="2 7">Belongs to the PstS family.</text>
</comment>
<feature type="chain" id="PRO_5045284070" description="Phosphate-binding protein PstS" evidence="8">
    <location>
        <begin position="21"/>
        <end position="346"/>
    </location>
</feature>
<sequence length="346" mass="36538">MKPFAYALAIGLATAQLATAARAGDITGAGATFPFPVYSKWAESYRKDTGSGLNYQSIGSGGGIKQIQAKTVDFGATDAPLKGAQLEKDGLVQFPTVMGGVVTVVNVAGVEPGKLKLTGEIVADIYAGKIAKWSDARIAALNDGMKLPDANITPVYRSDASGTTNIFTTYLSQASETWKKEYGAATTISWPVGQGGKGNEGVTATVKQVPNAIGYVESAYAKQNKLSHTLIRNKAGKFPQPDDKAFQAAAASADWKAAPGFGISLTDQAGEDAWPITAATFILVHKDPADPAKTTDVLKFFDWAYKNGDKLAADLDYVPLPDNVVGLIHEEWKAVKGKDGKPVFNM</sequence>
<protein>
    <recommendedName>
        <fullName evidence="4 7">Phosphate-binding protein PstS</fullName>
    </recommendedName>
</protein>
<dbReference type="PIRSF" id="PIRSF002756">
    <property type="entry name" value="PstS"/>
    <property type="match status" value="1"/>
</dbReference>
<dbReference type="InterPro" id="IPR024370">
    <property type="entry name" value="PBP_domain"/>
</dbReference>
<dbReference type="Pfam" id="PF12849">
    <property type="entry name" value="PBP_like_2"/>
    <property type="match status" value="1"/>
</dbReference>
<comment type="function">
    <text evidence="1 7">Part of the ABC transporter complex PstSACB involved in phosphate import.</text>
</comment>
<name>A0ABQ4TRF9_9HYPH</name>
<evidence type="ECO:0000259" key="9">
    <source>
        <dbReference type="Pfam" id="PF12849"/>
    </source>
</evidence>
<dbReference type="PANTHER" id="PTHR42996">
    <property type="entry name" value="PHOSPHATE-BINDING PROTEIN PSTS"/>
    <property type="match status" value="1"/>
</dbReference>
<dbReference type="SUPFAM" id="SSF53850">
    <property type="entry name" value="Periplasmic binding protein-like II"/>
    <property type="match status" value="1"/>
</dbReference>
<evidence type="ECO:0000256" key="5">
    <source>
        <dbReference type="ARBA" id="ARBA00022448"/>
    </source>
</evidence>
<dbReference type="RefSeq" id="WP_238180585.1">
    <property type="nucleotide sequence ID" value="NZ_BPRB01000002.1"/>
</dbReference>
<evidence type="ECO:0000256" key="3">
    <source>
        <dbReference type="ARBA" id="ARBA00011529"/>
    </source>
</evidence>
<proteinExistence type="inferred from homology"/>
<comment type="caution">
    <text evidence="10">The sequence shown here is derived from an EMBL/GenBank/DDBJ whole genome shotgun (WGS) entry which is preliminary data.</text>
</comment>
<feature type="domain" description="PBP" evidence="9">
    <location>
        <begin position="18"/>
        <end position="304"/>
    </location>
</feature>
<dbReference type="Gene3D" id="3.40.190.10">
    <property type="entry name" value="Periplasmic binding protein-like II"/>
    <property type="match status" value="2"/>
</dbReference>
<feature type="signal peptide" evidence="8">
    <location>
        <begin position="1"/>
        <end position="20"/>
    </location>
</feature>
<dbReference type="InterPro" id="IPR050962">
    <property type="entry name" value="Phosphate-bind_PstS"/>
</dbReference>
<dbReference type="CDD" id="cd13565">
    <property type="entry name" value="PBP2_PstS"/>
    <property type="match status" value="1"/>
</dbReference>